<accession>A0ACB9H949</accession>
<sequence>MESRIPVISRARMESNKNLDLLWKQNLMGLLVQSRPISVANSLESGKILKPIISQNTPVGITLDISSNYL</sequence>
<dbReference type="Proteomes" id="UP001055811">
    <property type="component" value="Linkage Group LG01"/>
</dbReference>
<organism evidence="1 2">
    <name type="scientific">Cichorium intybus</name>
    <name type="common">Chicory</name>
    <dbReference type="NCBI Taxonomy" id="13427"/>
    <lineage>
        <taxon>Eukaryota</taxon>
        <taxon>Viridiplantae</taxon>
        <taxon>Streptophyta</taxon>
        <taxon>Embryophyta</taxon>
        <taxon>Tracheophyta</taxon>
        <taxon>Spermatophyta</taxon>
        <taxon>Magnoliopsida</taxon>
        <taxon>eudicotyledons</taxon>
        <taxon>Gunneridae</taxon>
        <taxon>Pentapetalae</taxon>
        <taxon>asterids</taxon>
        <taxon>campanulids</taxon>
        <taxon>Asterales</taxon>
        <taxon>Asteraceae</taxon>
        <taxon>Cichorioideae</taxon>
        <taxon>Cichorieae</taxon>
        <taxon>Cichoriinae</taxon>
        <taxon>Cichorium</taxon>
    </lineage>
</organism>
<reference evidence="2" key="1">
    <citation type="journal article" date="2022" name="Mol. Ecol. Resour.">
        <title>The genomes of chicory, endive, great burdock and yacon provide insights into Asteraceae palaeo-polyploidization history and plant inulin production.</title>
        <authorList>
            <person name="Fan W."/>
            <person name="Wang S."/>
            <person name="Wang H."/>
            <person name="Wang A."/>
            <person name="Jiang F."/>
            <person name="Liu H."/>
            <person name="Zhao H."/>
            <person name="Xu D."/>
            <person name="Zhang Y."/>
        </authorList>
    </citation>
    <scope>NUCLEOTIDE SEQUENCE [LARGE SCALE GENOMIC DNA]</scope>
    <source>
        <strain evidence="2">cv. Punajuju</strain>
    </source>
</reference>
<proteinExistence type="predicted"/>
<protein>
    <submittedName>
        <fullName evidence="1">Uncharacterized protein</fullName>
    </submittedName>
</protein>
<reference evidence="1 2" key="2">
    <citation type="journal article" date="2022" name="Mol. Ecol. Resour.">
        <title>The genomes of chicory, endive, great burdock and yacon provide insights into Asteraceae paleo-polyploidization history and plant inulin production.</title>
        <authorList>
            <person name="Fan W."/>
            <person name="Wang S."/>
            <person name="Wang H."/>
            <person name="Wang A."/>
            <person name="Jiang F."/>
            <person name="Liu H."/>
            <person name="Zhao H."/>
            <person name="Xu D."/>
            <person name="Zhang Y."/>
        </authorList>
    </citation>
    <scope>NUCLEOTIDE SEQUENCE [LARGE SCALE GENOMIC DNA]</scope>
    <source>
        <strain evidence="2">cv. Punajuju</strain>
        <tissue evidence="1">Leaves</tissue>
    </source>
</reference>
<keyword evidence="2" id="KW-1185">Reference proteome</keyword>
<name>A0ACB9H949_CICIN</name>
<gene>
    <name evidence="1" type="ORF">L2E82_05551</name>
</gene>
<evidence type="ECO:0000313" key="1">
    <source>
        <dbReference type="EMBL" id="KAI3791690.1"/>
    </source>
</evidence>
<dbReference type="EMBL" id="CM042009">
    <property type="protein sequence ID" value="KAI3791690.1"/>
    <property type="molecule type" value="Genomic_DNA"/>
</dbReference>
<comment type="caution">
    <text evidence="1">The sequence shown here is derived from an EMBL/GenBank/DDBJ whole genome shotgun (WGS) entry which is preliminary data.</text>
</comment>
<evidence type="ECO:0000313" key="2">
    <source>
        <dbReference type="Proteomes" id="UP001055811"/>
    </source>
</evidence>